<protein>
    <recommendedName>
        <fullName evidence="3 7">Stress response protein NST1</fullName>
    </recommendedName>
</protein>
<evidence type="ECO:0000256" key="1">
    <source>
        <dbReference type="ARBA" id="ARBA00004496"/>
    </source>
</evidence>
<evidence type="ECO:0000256" key="6">
    <source>
        <dbReference type="ARBA" id="ARBA00023054"/>
    </source>
</evidence>
<evidence type="ECO:0000256" key="4">
    <source>
        <dbReference type="ARBA" id="ARBA00022490"/>
    </source>
</evidence>
<dbReference type="InterPro" id="IPR025279">
    <property type="entry name" value="NST1"/>
</dbReference>
<evidence type="ECO:0000256" key="3">
    <source>
        <dbReference type="ARBA" id="ARBA00020733"/>
    </source>
</evidence>
<accession>A0A8H7DGT7</accession>
<evidence type="ECO:0000256" key="5">
    <source>
        <dbReference type="ARBA" id="ARBA00023016"/>
    </source>
</evidence>
<feature type="region of interest" description="Disordered" evidence="8">
    <location>
        <begin position="51"/>
        <end position="76"/>
    </location>
</feature>
<dbReference type="GO" id="GO:0005737">
    <property type="term" value="C:cytoplasm"/>
    <property type="evidence" value="ECO:0007669"/>
    <property type="project" value="UniProtKB-SubCell"/>
</dbReference>
<dbReference type="Pfam" id="PF13945">
    <property type="entry name" value="NST1"/>
    <property type="match status" value="1"/>
</dbReference>
<dbReference type="OrthoDB" id="21629at2759"/>
<evidence type="ECO:0000256" key="8">
    <source>
        <dbReference type="SAM" id="MobiDB-lite"/>
    </source>
</evidence>
<dbReference type="Proteomes" id="UP000623467">
    <property type="component" value="Unassembled WGS sequence"/>
</dbReference>
<feature type="region of interest" description="Disordered" evidence="8">
    <location>
        <begin position="1"/>
        <end position="25"/>
    </location>
</feature>
<comment type="subcellular location">
    <subcellularLocation>
        <location evidence="1 7">Cytoplasm</location>
    </subcellularLocation>
</comment>
<feature type="compositionally biased region" description="Low complexity" evidence="8">
    <location>
        <begin position="237"/>
        <end position="257"/>
    </location>
</feature>
<evidence type="ECO:0000313" key="10">
    <source>
        <dbReference type="Proteomes" id="UP000623467"/>
    </source>
</evidence>
<sequence length="266" mass="29004">MGKKKARRTSEVARAQNGDLKHADDTELTAAALAATNELLATAKELYRSLGGEFPDGGSAGEHEAEDDEEVERVDGAGEAAKDIANYWWTSEEREKIRDFWLALAEEERRHLVRIEKYTVLRKMKHEQKHSCSCAVCGRKRTAIEDELQVLYDAYYEDLEQYALYQQQYLSSNRTLPPPPGPGPFPGSVEVDRYGAVVAGYPPHKLSPAALNNPNNPGLNGGVGGGGGEEEARQGTEKAAALTTTTSTSAFATPDAAQRPAERRVG</sequence>
<evidence type="ECO:0000313" key="9">
    <source>
        <dbReference type="EMBL" id="KAF7373810.1"/>
    </source>
</evidence>
<feature type="region of interest" description="Disordered" evidence="8">
    <location>
        <begin position="207"/>
        <end position="266"/>
    </location>
</feature>
<organism evidence="9 10">
    <name type="scientific">Mycena sanguinolenta</name>
    <dbReference type="NCBI Taxonomy" id="230812"/>
    <lineage>
        <taxon>Eukaryota</taxon>
        <taxon>Fungi</taxon>
        <taxon>Dikarya</taxon>
        <taxon>Basidiomycota</taxon>
        <taxon>Agaricomycotina</taxon>
        <taxon>Agaricomycetes</taxon>
        <taxon>Agaricomycetidae</taxon>
        <taxon>Agaricales</taxon>
        <taxon>Marasmiineae</taxon>
        <taxon>Mycenaceae</taxon>
        <taxon>Mycena</taxon>
    </lineage>
</organism>
<keyword evidence="5 7" id="KW-0346">Stress response</keyword>
<keyword evidence="6 7" id="KW-0175">Coiled coil</keyword>
<keyword evidence="4 7" id="KW-0963">Cytoplasm</keyword>
<gene>
    <name evidence="9" type="ORF">MSAN_00592700</name>
</gene>
<dbReference type="AlphaFoldDB" id="A0A8H7DGT7"/>
<dbReference type="EMBL" id="JACAZH010000003">
    <property type="protein sequence ID" value="KAF7373810.1"/>
    <property type="molecule type" value="Genomic_DNA"/>
</dbReference>
<comment type="function">
    <text evidence="7">May act as a negative regulator of salt tolerance.</text>
</comment>
<keyword evidence="10" id="KW-1185">Reference proteome</keyword>
<name>A0A8H7DGT7_9AGAR</name>
<evidence type="ECO:0000256" key="7">
    <source>
        <dbReference type="RuleBase" id="RU049441"/>
    </source>
</evidence>
<comment type="caution">
    <text evidence="9">The sequence shown here is derived from an EMBL/GenBank/DDBJ whole genome shotgun (WGS) entry which is preliminary data.</text>
</comment>
<evidence type="ECO:0000256" key="2">
    <source>
        <dbReference type="ARBA" id="ARBA00007112"/>
    </source>
</evidence>
<comment type="similarity">
    <text evidence="2 7">Belongs to the NST1 family.</text>
</comment>
<reference evidence="9" key="1">
    <citation type="submission" date="2020-05" db="EMBL/GenBank/DDBJ databases">
        <title>Mycena genomes resolve the evolution of fungal bioluminescence.</title>
        <authorList>
            <person name="Tsai I.J."/>
        </authorList>
    </citation>
    <scope>NUCLEOTIDE SEQUENCE</scope>
    <source>
        <strain evidence="9">160909Yilan</strain>
    </source>
</reference>
<proteinExistence type="inferred from homology"/>